<dbReference type="GO" id="GO:0031412">
    <property type="term" value="P:gas vesicle organization"/>
    <property type="evidence" value="ECO:0007669"/>
    <property type="project" value="InterPro"/>
</dbReference>
<protein>
    <submittedName>
        <fullName evidence="4">GvpL/GvpF family gas vesicle protein</fullName>
    </submittedName>
</protein>
<dbReference type="PANTHER" id="PTHR36852:SF1">
    <property type="entry name" value="PROTEIN GVPL 2"/>
    <property type="match status" value="1"/>
</dbReference>
<comment type="similarity">
    <text evidence="3">Belongs to the gas vesicle GvpF/GvpL family.</text>
</comment>
<reference evidence="4 5" key="1">
    <citation type="submission" date="2019-08" db="EMBL/GenBank/DDBJ databases">
        <title>Bacillus genomes from the desert of Cuatro Cienegas, Coahuila.</title>
        <authorList>
            <person name="Olmedo-Alvarez G."/>
        </authorList>
    </citation>
    <scope>NUCLEOTIDE SEQUENCE [LARGE SCALE GENOMIC DNA]</scope>
    <source>
        <strain evidence="4 5">CH28_1T</strain>
    </source>
</reference>
<dbReference type="Pfam" id="PF06386">
    <property type="entry name" value="GvpL_GvpF"/>
    <property type="match status" value="1"/>
</dbReference>
<accession>A0A5D4SYK4</accession>
<comment type="subcellular location">
    <subcellularLocation>
        <location evidence="2">Gas vesicle</location>
    </subcellularLocation>
</comment>
<gene>
    <name evidence="4" type="ORF">FZC76_16340</name>
</gene>
<name>A0A5D4SYK4_9BACI</name>
<dbReference type="PANTHER" id="PTHR36852">
    <property type="entry name" value="PROTEIN GVPL 2"/>
    <property type="match status" value="1"/>
</dbReference>
<evidence type="ECO:0000256" key="1">
    <source>
        <dbReference type="ARBA" id="ARBA00022987"/>
    </source>
</evidence>
<dbReference type="EMBL" id="VTEV01000006">
    <property type="protein sequence ID" value="TYS67094.1"/>
    <property type="molecule type" value="Genomic_DNA"/>
</dbReference>
<evidence type="ECO:0000313" key="5">
    <source>
        <dbReference type="Proteomes" id="UP000322524"/>
    </source>
</evidence>
<dbReference type="GO" id="GO:0031411">
    <property type="term" value="C:gas vesicle"/>
    <property type="evidence" value="ECO:0007669"/>
    <property type="project" value="UniProtKB-SubCell"/>
</dbReference>
<dbReference type="RefSeq" id="WP_148989235.1">
    <property type="nucleotide sequence ID" value="NZ_VTEV01000006.1"/>
</dbReference>
<proteinExistence type="inferred from homology"/>
<dbReference type="OrthoDB" id="144737at2"/>
<comment type="caution">
    <text evidence="4">The sequence shown here is derived from an EMBL/GenBank/DDBJ whole genome shotgun (WGS) entry which is preliminary data.</text>
</comment>
<dbReference type="AlphaFoldDB" id="A0A5D4SYK4"/>
<sequence>MENNLGYYTFCVIPNEQKKIDLGEVELEGKTSTLEIIEHKEFSMVVTKAPIKIYHPKKENLLTHQNIVSSLMEKTTVIPMSFGNVFETEADVEFLMKSLYSELQDIYKKIENKIEVGLKIIGKEEWLKAEINKNQKAMKLKEKISGKSEAASYYERIELGDMAQKFMKEKMQICMQEVFLPLAEKAVSAKQNETIGGKMLINASFLIDRDHEEEFDELVNKIYEKWQDRVEFKYTGPWPAYNFIDIKLKAKEA</sequence>
<evidence type="ECO:0000256" key="2">
    <source>
        <dbReference type="ARBA" id="ARBA00035108"/>
    </source>
</evidence>
<dbReference type="InterPro" id="IPR009430">
    <property type="entry name" value="GvpL/GvpF"/>
</dbReference>
<dbReference type="Proteomes" id="UP000322524">
    <property type="component" value="Unassembled WGS sequence"/>
</dbReference>
<organism evidence="4 5">
    <name type="scientific">Sutcliffiella horikoshii</name>
    <dbReference type="NCBI Taxonomy" id="79883"/>
    <lineage>
        <taxon>Bacteria</taxon>
        <taxon>Bacillati</taxon>
        <taxon>Bacillota</taxon>
        <taxon>Bacilli</taxon>
        <taxon>Bacillales</taxon>
        <taxon>Bacillaceae</taxon>
        <taxon>Sutcliffiella</taxon>
    </lineage>
</organism>
<evidence type="ECO:0000313" key="4">
    <source>
        <dbReference type="EMBL" id="TYS67094.1"/>
    </source>
</evidence>
<evidence type="ECO:0000256" key="3">
    <source>
        <dbReference type="ARBA" id="ARBA00035643"/>
    </source>
</evidence>
<keyword evidence="1" id="KW-0304">Gas vesicle</keyword>